<evidence type="ECO:0000313" key="2">
    <source>
        <dbReference type="Proteomes" id="UP001162992"/>
    </source>
</evidence>
<name>A0ACC2CH85_DIPCM</name>
<organism evidence="1 2">
    <name type="scientific">Diphasiastrum complanatum</name>
    <name type="common">Issler's clubmoss</name>
    <name type="synonym">Lycopodium complanatum</name>
    <dbReference type="NCBI Taxonomy" id="34168"/>
    <lineage>
        <taxon>Eukaryota</taxon>
        <taxon>Viridiplantae</taxon>
        <taxon>Streptophyta</taxon>
        <taxon>Embryophyta</taxon>
        <taxon>Tracheophyta</taxon>
        <taxon>Lycopodiopsida</taxon>
        <taxon>Lycopodiales</taxon>
        <taxon>Lycopodiaceae</taxon>
        <taxon>Lycopodioideae</taxon>
        <taxon>Diphasiastrum</taxon>
    </lineage>
</organism>
<proteinExistence type="predicted"/>
<protein>
    <submittedName>
        <fullName evidence="1">Uncharacterized protein</fullName>
    </submittedName>
</protein>
<dbReference type="EMBL" id="CM055101">
    <property type="protein sequence ID" value="KAJ7541423.1"/>
    <property type="molecule type" value="Genomic_DNA"/>
</dbReference>
<sequence>MEEPPLARKVLVILLQMMLLVDIASSDLHPTDLAALRNLRSNLEDMPGSCFFSTWNFELDPCHFFMGVICDLIQGEKRVTVLNLGTGYAGVPGLAGKLSSSLGDLAFLKQLTIAPGMVAGGIPKSLGKLSELRFVGISRNRLSGRIPESLAGLINLEILDLSKNKLTGSIPKGLGKIPNLVAVTLSDNNLYGPMPSFSGRIAHLDLARNNLRGSLPPLSHTLQFLSLQRNNLAGGLGSLIPLQSLAYIDLCFNQFTGRVPQEVFDLKLSGLYLQHNKLSGSIAPTGPVQIKTIDLSYNSLSGKLPPFLATAQILYLNNNRFSGTVPLAYLDSLLSTYLEILYLQHNYLTDFEVHSDVSLPTSGSLCIQYNCMVPPTQSTCPLKSGKQVSRPRYQCIHS</sequence>
<reference evidence="2" key="1">
    <citation type="journal article" date="2024" name="Proc. Natl. Acad. Sci. U.S.A.">
        <title>Extraordinary preservation of gene collinearity over three hundred million years revealed in homosporous lycophytes.</title>
        <authorList>
            <person name="Li C."/>
            <person name="Wickell D."/>
            <person name="Kuo L.Y."/>
            <person name="Chen X."/>
            <person name="Nie B."/>
            <person name="Liao X."/>
            <person name="Peng D."/>
            <person name="Ji J."/>
            <person name="Jenkins J."/>
            <person name="Williams M."/>
            <person name="Shu S."/>
            <person name="Plott C."/>
            <person name="Barry K."/>
            <person name="Rajasekar S."/>
            <person name="Grimwood J."/>
            <person name="Han X."/>
            <person name="Sun S."/>
            <person name="Hou Z."/>
            <person name="He W."/>
            <person name="Dai G."/>
            <person name="Sun C."/>
            <person name="Schmutz J."/>
            <person name="Leebens-Mack J.H."/>
            <person name="Li F.W."/>
            <person name="Wang L."/>
        </authorList>
    </citation>
    <scope>NUCLEOTIDE SEQUENCE [LARGE SCALE GENOMIC DNA]</scope>
    <source>
        <strain evidence="2">cv. PW_Plant_1</strain>
    </source>
</reference>
<dbReference type="Proteomes" id="UP001162992">
    <property type="component" value="Chromosome 10"/>
</dbReference>
<keyword evidence="2" id="KW-1185">Reference proteome</keyword>
<accession>A0ACC2CH85</accession>
<evidence type="ECO:0000313" key="1">
    <source>
        <dbReference type="EMBL" id="KAJ7541423.1"/>
    </source>
</evidence>
<gene>
    <name evidence="1" type="ORF">O6H91_10G059000</name>
</gene>
<comment type="caution">
    <text evidence="1">The sequence shown here is derived from an EMBL/GenBank/DDBJ whole genome shotgun (WGS) entry which is preliminary data.</text>
</comment>